<dbReference type="RefSeq" id="WP_014002781.1">
    <property type="nucleotide sequence ID" value="NC_015850.1"/>
</dbReference>
<dbReference type="STRING" id="990288.Atc_1264"/>
<dbReference type="AlphaFoldDB" id="F9ZNT3"/>
<keyword evidence="2" id="KW-1185">Reference proteome</keyword>
<evidence type="ECO:0000313" key="1">
    <source>
        <dbReference type="EMBL" id="AEK57913.1"/>
    </source>
</evidence>
<organism evidence="1 2">
    <name type="scientific">Acidithiobacillus caldus (strain SM-1)</name>
    <dbReference type="NCBI Taxonomy" id="990288"/>
    <lineage>
        <taxon>Bacteria</taxon>
        <taxon>Pseudomonadati</taxon>
        <taxon>Pseudomonadota</taxon>
        <taxon>Acidithiobacillia</taxon>
        <taxon>Acidithiobacillales</taxon>
        <taxon>Acidithiobacillaceae</taxon>
        <taxon>Acidithiobacillus</taxon>
    </lineage>
</organism>
<protein>
    <submittedName>
        <fullName evidence="1">Uncharacterized protein</fullName>
    </submittedName>
</protein>
<dbReference type="Proteomes" id="UP000006135">
    <property type="component" value="Chromosome"/>
</dbReference>
<proteinExistence type="predicted"/>
<name>F9ZNT3_ACICS</name>
<gene>
    <name evidence="1" type="ordered locus">Atc_1264</name>
</gene>
<accession>F9ZNT3</accession>
<dbReference type="HOGENOM" id="CLU_1736571_0_0_6"/>
<dbReference type="EMBL" id="CP002573">
    <property type="protein sequence ID" value="AEK57913.1"/>
    <property type="molecule type" value="Genomic_DNA"/>
</dbReference>
<sequence>MLPSDIDHLTAATTARVFSAMVFLSILRNPVREEAQFDRRIREVLGDMGAALNVAQSRPGKPLAEIYMENAHGHYDHDVVAFGLEKALKSIAPAFSGMDAECSGEDCPKDALSALAIWMRRYGNSEHGISWLVQQTAQLLVADATVPVVH</sequence>
<reference evidence="1 2" key="1">
    <citation type="journal article" date="2011" name="J. Genet. Genomics">
        <title>Unraveling the Acidithiobacillus caldus complete genome and its central metabolisms for carbon assimilation.</title>
        <authorList>
            <person name="You X.Y."/>
            <person name="Guo X."/>
            <person name="Zheng H.J."/>
            <person name="Zhang M.J."/>
            <person name="Liu L.J."/>
            <person name="Zhu Y.Q."/>
            <person name="Zhu B."/>
            <person name="Wang S.Y."/>
            <person name="Zhao G.P."/>
            <person name="Poetsch A."/>
            <person name="Jiang C.Y."/>
            <person name="Liu S.J."/>
        </authorList>
    </citation>
    <scope>NUCLEOTIDE SEQUENCE [LARGE SCALE GENOMIC DNA]</scope>
    <source>
        <strain evidence="1 2">SM-1</strain>
    </source>
</reference>
<evidence type="ECO:0000313" key="2">
    <source>
        <dbReference type="Proteomes" id="UP000006135"/>
    </source>
</evidence>
<dbReference type="KEGG" id="acu:Atc_1264"/>
<dbReference type="GeneID" id="92931252"/>